<organism evidence="2 3">
    <name type="scientific">Amanita muscaria (strain Koide BX008)</name>
    <dbReference type="NCBI Taxonomy" id="946122"/>
    <lineage>
        <taxon>Eukaryota</taxon>
        <taxon>Fungi</taxon>
        <taxon>Dikarya</taxon>
        <taxon>Basidiomycota</taxon>
        <taxon>Agaricomycotina</taxon>
        <taxon>Agaricomycetes</taxon>
        <taxon>Agaricomycetidae</taxon>
        <taxon>Agaricales</taxon>
        <taxon>Pluteineae</taxon>
        <taxon>Amanitaceae</taxon>
        <taxon>Amanita</taxon>
    </lineage>
</organism>
<sequence>MTFVGYKPSIKTYLFMTDDNKLVQSVQCKFDEFYFPRGKTTVSQDRLYNNDLYSPQTNDSTDEGSSGSKSQEPPSFQNISNNTPPEAPVERQRHDAPPSEAVSDDREPRFFPWSSSPIRSPPPVDSRPLTPEKTEEPSSSSNIRSSSNIPFSGSQSGSRSQSPQIKTEDLDDSYIPGSDRPVRPPTPGPSRPSTTRPSDHRTRHTFQMDDPTMRQPDSREASYQEPKPGFARPVNQVPSYDAHDTREPSQRDQPFNPQITAEGFDIINNNPIRRTTRAVKPRILDQNLYGPKTPAQIEADIQKGKDKQVVNRSY</sequence>
<name>A0A0C2WB26_AMAMK</name>
<reference evidence="2 3" key="1">
    <citation type="submission" date="2014-04" db="EMBL/GenBank/DDBJ databases">
        <title>Evolutionary Origins and Diversification of the Mycorrhizal Mutualists.</title>
        <authorList>
            <consortium name="DOE Joint Genome Institute"/>
            <consortium name="Mycorrhizal Genomics Consortium"/>
            <person name="Kohler A."/>
            <person name="Kuo A."/>
            <person name="Nagy L.G."/>
            <person name="Floudas D."/>
            <person name="Copeland A."/>
            <person name="Barry K.W."/>
            <person name="Cichocki N."/>
            <person name="Veneault-Fourrey C."/>
            <person name="LaButti K."/>
            <person name="Lindquist E.A."/>
            <person name="Lipzen A."/>
            <person name="Lundell T."/>
            <person name="Morin E."/>
            <person name="Murat C."/>
            <person name="Riley R."/>
            <person name="Ohm R."/>
            <person name="Sun H."/>
            <person name="Tunlid A."/>
            <person name="Henrissat B."/>
            <person name="Grigoriev I.V."/>
            <person name="Hibbett D.S."/>
            <person name="Martin F."/>
        </authorList>
    </citation>
    <scope>NUCLEOTIDE SEQUENCE [LARGE SCALE GENOMIC DNA]</scope>
    <source>
        <strain evidence="2 3">Koide BX008</strain>
    </source>
</reference>
<feature type="compositionally biased region" description="Polar residues" evidence="1">
    <location>
        <begin position="46"/>
        <end position="84"/>
    </location>
</feature>
<evidence type="ECO:0000313" key="3">
    <source>
        <dbReference type="Proteomes" id="UP000054549"/>
    </source>
</evidence>
<feature type="region of interest" description="Disordered" evidence="1">
    <location>
        <begin position="46"/>
        <end position="257"/>
    </location>
</feature>
<proteinExistence type="predicted"/>
<dbReference type="HOGENOM" id="CLU_077985_0_0_1"/>
<feature type="compositionally biased region" description="Basic and acidic residues" evidence="1">
    <location>
        <begin position="88"/>
        <end position="109"/>
    </location>
</feature>
<protein>
    <submittedName>
        <fullName evidence="2">Uncharacterized protein</fullName>
    </submittedName>
</protein>
<evidence type="ECO:0000313" key="2">
    <source>
        <dbReference type="EMBL" id="KIL58462.1"/>
    </source>
</evidence>
<gene>
    <name evidence="2" type="ORF">M378DRAFT_15519</name>
</gene>
<keyword evidence="3" id="KW-1185">Reference proteome</keyword>
<accession>A0A0C2WB26</accession>
<evidence type="ECO:0000256" key="1">
    <source>
        <dbReference type="SAM" id="MobiDB-lite"/>
    </source>
</evidence>
<dbReference type="EMBL" id="KN818337">
    <property type="protein sequence ID" value="KIL58462.1"/>
    <property type="molecule type" value="Genomic_DNA"/>
</dbReference>
<dbReference type="AlphaFoldDB" id="A0A0C2WB26"/>
<dbReference type="Proteomes" id="UP000054549">
    <property type="component" value="Unassembled WGS sequence"/>
</dbReference>
<dbReference type="InParanoid" id="A0A0C2WB26"/>
<feature type="compositionally biased region" description="Basic and acidic residues" evidence="1">
    <location>
        <begin position="241"/>
        <end position="250"/>
    </location>
</feature>
<feature type="compositionally biased region" description="Low complexity" evidence="1">
    <location>
        <begin position="138"/>
        <end position="162"/>
    </location>
</feature>